<organism evidence="1 2">
    <name type="scientific">Pseudomonas fulva</name>
    <dbReference type="NCBI Taxonomy" id="47880"/>
    <lineage>
        <taxon>Bacteria</taxon>
        <taxon>Pseudomonadati</taxon>
        <taxon>Pseudomonadota</taxon>
        <taxon>Gammaproteobacteria</taxon>
        <taxon>Pseudomonadales</taxon>
        <taxon>Pseudomonadaceae</taxon>
        <taxon>Pseudomonas</taxon>
    </lineage>
</organism>
<protein>
    <submittedName>
        <fullName evidence="1">Antibiotic biosynthesis monooxygenase</fullName>
    </submittedName>
</protein>
<keyword evidence="1" id="KW-0560">Oxidoreductase</keyword>
<dbReference type="Gene3D" id="3.30.70.100">
    <property type="match status" value="1"/>
</dbReference>
<dbReference type="AlphaFoldDB" id="A0A7S9LAS6"/>
<proteinExistence type="predicted"/>
<gene>
    <name evidence="1" type="ORF">IZU98_08560</name>
</gene>
<name>A0A7S9LAS6_9PSED</name>
<accession>A0A7S9LAS6</accession>
<sequence length="118" mass="12971">MSGSVPAIWYTQMIEYRVAVVFQQALAQALVLRIESLATGCEDLRAVSVQASEDGCRVLQSLQWTNREAGEAAIEQVLDGSFLSMLQQYHASAVNFTAFTALRSLARHPDGALYCQMV</sequence>
<dbReference type="Proteomes" id="UP000594430">
    <property type="component" value="Chromosome"/>
</dbReference>
<dbReference type="GO" id="GO:0004497">
    <property type="term" value="F:monooxygenase activity"/>
    <property type="evidence" value="ECO:0007669"/>
    <property type="project" value="UniProtKB-KW"/>
</dbReference>
<reference evidence="1 2" key="1">
    <citation type="submission" date="2020-11" db="EMBL/GenBank/DDBJ databases">
        <title>Pseudomonas fulva producing VIM-24.</title>
        <authorList>
            <person name="Liu S."/>
        </authorList>
    </citation>
    <scope>NUCLEOTIDE SEQUENCE [LARGE SCALE GENOMIC DNA]</scope>
    <source>
        <strain evidence="1 2">ZDHY414</strain>
    </source>
</reference>
<evidence type="ECO:0000313" key="2">
    <source>
        <dbReference type="Proteomes" id="UP000594430"/>
    </source>
</evidence>
<evidence type="ECO:0000313" key="1">
    <source>
        <dbReference type="EMBL" id="QPH50733.1"/>
    </source>
</evidence>
<keyword evidence="1" id="KW-0503">Monooxygenase</keyword>
<dbReference type="RefSeq" id="WP_196110609.1">
    <property type="nucleotide sequence ID" value="NZ_CP064943.1"/>
</dbReference>
<dbReference type="EMBL" id="CP064946">
    <property type="protein sequence ID" value="QPH50733.1"/>
    <property type="molecule type" value="Genomic_DNA"/>
</dbReference>